<evidence type="ECO:0000313" key="3">
    <source>
        <dbReference type="Proteomes" id="UP000245980"/>
    </source>
</evidence>
<dbReference type="SUPFAM" id="SSF47413">
    <property type="entry name" value="lambda repressor-like DNA-binding domains"/>
    <property type="match status" value="1"/>
</dbReference>
<organism evidence="2 3">
    <name type="scientific">Limosilactobacillus reuteri</name>
    <name type="common">Lactobacillus reuteri</name>
    <dbReference type="NCBI Taxonomy" id="1598"/>
    <lineage>
        <taxon>Bacteria</taxon>
        <taxon>Bacillati</taxon>
        <taxon>Bacillota</taxon>
        <taxon>Bacilli</taxon>
        <taxon>Lactobacillales</taxon>
        <taxon>Lactobacillaceae</taxon>
        <taxon>Limosilactobacillus</taxon>
    </lineage>
</organism>
<feature type="domain" description="HTH cro/C1-type" evidence="1">
    <location>
        <begin position="2"/>
        <end position="33"/>
    </location>
</feature>
<evidence type="ECO:0000259" key="1">
    <source>
        <dbReference type="PROSITE" id="PS50943"/>
    </source>
</evidence>
<comment type="caution">
    <text evidence="2">The sequence shown here is derived from an EMBL/GenBank/DDBJ whole genome shotgun (WGS) entry which is preliminary data.</text>
</comment>
<feature type="non-terminal residue" evidence="2">
    <location>
        <position position="1"/>
    </location>
</feature>
<dbReference type="Gene3D" id="1.10.260.40">
    <property type="entry name" value="lambda repressor-like DNA-binding domains"/>
    <property type="match status" value="1"/>
</dbReference>
<proteinExistence type="predicted"/>
<protein>
    <submittedName>
        <fullName evidence="2">XRE family transcriptional regulator</fullName>
    </submittedName>
</protein>
<dbReference type="InterPro" id="IPR001387">
    <property type="entry name" value="Cro/C1-type_HTH"/>
</dbReference>
<dbReference type="PROSITE" id="PS50943">
    <property type="entry name" value="HTH_CROC1"/>
    <property type="match status" value="1"/>
</dbReference>
<sequence>LTTIYNYKNDGKEPPFKNMCKIADALDVSLDVFRERR</sequence>
<dbReference type="Pfam" id="PF01381">
    <property type="entry name" value="HTH_3"/>
    <property type="match status" value="1"/>
</dbReference>
<dbReference type="AlphaFoldDB" id="A0A855X9P2"/>
<evidence type="ECO:0000313" key="2">
    <source>
        <dbReference type="EMBL" id="PWT37839.1"/>
    </source>
</evidence>
<dbReference type="GO" id="GO:0003677">
    <property type="term" value="F:DNA binding"/>
    <property type="evidence" value="ECO:0007669"/>
    <property type="project" value="InterPro"/>
</dbReference>
<dbReference type="CDD" id="cd00093">
    <property type="entry name" value="HTH_XRE"/>
    <property type="match status" value="1"/>
</dbReference>
<reference evidence="2 3" key="1">
    <citation type="journal article" date="2018" name="Front. Microbiol.">
        <title>Comparative Genomics of the Herbivore Gut Symbiont Lactobacillus reuteri Reveals Genetic Diversity and Lifestyle Adaptation.</title>
        <authorList>
            <person name="Zhao J."/>
        </authorList>
    </citation>
    <scope>NUCLEOTIDE SEQUENCE [LARGE SCALE GENOMIC DNA]</scope>
    <source>
        <strain evidence="2 3">LR10</strain>
    </source>
</reference>
<name>A0A855X9P2_LIMRT</name>
<dbReference type="Proteomes" id="UP000245980">
    <property type="component" value="Unassembled WGS sequence"/>
</dbReference>
<dbReference type="EMBL" id="QGHT01000252">
    <property type="protein sequence ID" value="PWT37839.1"/>
    <property type="molecule type" value="Genomic_DNA"/>
</dbReference>
<gene>
    <name evidence="2" type="ORF">DKZ22_13255</name>
</gene>
<accession>A0A855X9P2</accession>
<dbReference type="InterPro" id="IPR010982">
    <property type="entry name" value="Lambda_DNA-bd_dom_sf"/>
</dbReference>